<evidence type="ECO:0000259" key="2">
    <source>
        <dbReference type="SMART" id="SM00256"/>
    </source>
</evidence>
<evidence type="ECO:0000256" key="1">
    <source>
        <dbReference type="SAM" id="MobiDB-lite"/>
    </source>
</evidence>
<dbReference type="CDD" id="cd22160">
    <property type="entry name" value="F-box_AtFBL13-like"/>
    <property type="match status" value="1"/>
</dbReference>
<dbReference type="Pfam" id="PF00646">
    <property type="entry name" value="F-box"/>
    <property type="match status" value="1"/>
</dbReference>
<dbReference type="Gene3D" id="3.80.10.10">
    <property type="entry name" value="Ribonuclease Inhibitor"/>
    <property type="match status" value="1"/>
</dbReference>
<organism evidence="3 4">
    <name type="scientific">Cardamine amara subsp. amara</name>
    <dbReference type="NCBI Taxonomy" id="228776"/>
    <lineage>
        <taxon>Eukaryota</taxon>
        <taxon>Viridiplantae</taxon>
        <taxon>Streptophyta</taxon>
        <taxon>Embryophyta</taxon>
        <taxon>Tracheophyta</taxon>
        <taxon>Spermatophyta</taxon>
        <taxon>Magnoliopsida</taxon>
        <taxon>eudicotyledons</taxon>
        <taxon>Gunneridae</taxon>
        <taxon>Pentapetalae</taxon>
        <taxon>rosids</taxon>
        <taxon>malvids</taxon>
        <taxon>Brassicales</taxon>
        <taxon>Brassicaceae</taxon>
        <taxon>Cardamineae</taxon>
        <taxon>Cardamine</taxon>
    </lineage>
</organism>
<dbReference type="PANTHER" id="PTHR34223:SF51">
    <property type="entry name" value="OS06G0556300 PROTEIN"/>
    <property type="match status" value="1"/>
</dbReference>
<evidence type="ECO:0000313" key="4">
    <source>
        <dbReference type="Proteomes" id="UP001558713"/>
    </source>
</evidence>
<dbReference type="PANTHER" id="PTHR34223">
    <property type="entry name" value="OS11G0201299 PROTEIN"/>
    <property type="match status" value="1"/>
</dbReference>
<reference evidence="3 4" key="1">
    <citation type="submission" date="2024-04" db="EMBL/GenBank/DDBJ databases">
        <title>Genome assembly C_amara_ONT_v2.</title>
        <authorList>
            <person name="Yant L."/>
            <person name="Moore C."/>
            <person name="Slenker M."/>
        </authorList>
    </citation>
    <scope>NUCLEOTIDE SEQUENCE [LARGE SCALE GENOMIC DNA]</scope>
    <source>
        <tissue evidence="3">Leaf</tissue>
    </source>
</reference>
<dbReference type="InterPro" id="IPR032675">
    <property type="entry name" value="LRR_dom_sf"/>
</dbReference>
<gene>
    <name evidence="3" type="ORF">V5N11_031809</name>
</gene>
<dbReference type="InterPro" id="IPR001810">
    <property type="entry name" value="F-box_dom"/>
</dbReference>
<comment type="caution">
    <text evidence="3">The sequence shown here is derived from an EMBL/GenBank/DDBJ whole genome shotgun (WGS) entry which is preliminary data.</text>
</comment>
<dbReference type="InterPro" id="IPR036047">
    <property type="entry name" value="F-box-like_dom_sf"/>
</dbReference>
<keyword evidence="4" id="KW-1185">Reference proteome</keyword>
<feature type="region of interest" description="Disordered" evidence="1">
    <location>
        <begin position="1"/>
        <end position="20"/>
    </location>
</feature>
<evidence type="ECO:0000313" key="3">
    <source>
        <dbReference type="EMBL" id="KAL1210855.1"/>
    </source>
</evidence>
<dbReference type="Proteomes" id="UP001558713">
    <property type="component" value="Unassembled WGS sequence"/>
</dbReference>
<dbReference type="EMBL" id="JBANAX010000388">
    <property type="protein sequence ID" value="KAL1210855.1"/>
    <property type="molecule type" value="Genomic_DNA"/>
</dbReference>
<sequence>MANRREKRGRRQRHRNPRNHKIRRLIIMDGADFINSMPDEILHHILSFVPTKLAVRTCVLSKRWRHVWCGTPSLDVDDRTHKAGQIKQDLISYTATNITSFKLRMGRDNSAAEVDTWLDFAISRNVKKLRELSLRYCKLRDESMDNILSDSPILESLTLCECRLLKRLDLSKSPSLRRLKIDRTFGPIVIVAPHIYII</sequence>
<dbReference type="InterPro" id="IPR055411">
    <property type="entry name" value="LRR_FXL15/At3g58940/PEG3-like"/>
</dbReference>
<dbReference type="SUPFAM" id="SSF52047">
    <property type="entry name" value="RNI-like"/>
    <property type="match status" value="1"/>
</dbReference>
<dbReference type="AlphaFoldDB" id="A0ABD1B9R6"/>
<dbReference type="Gene3D" id="1.20.1280.50">
    <property type="match status" value="1"/>
</dbReference>
<dbReference type="SMART" id="SM00256">
    <property type="entry name" value="FBOX"/>
    <property type="match status" value="1"/>
</dbReference>
<protein>
    <submittedName>
        <fullName evidence="3">F-box/LRR-repeat protein</fullName>
    </submittedName>
</protein>
<proteinExistence type="predicted"/>
<name>A0ABD1B9R6_CARAN</name>
<dbReference type="Pfam" id="PF24758">
    <property type="entry name" value="LRR_At5g56370"/>
    <property type="match status" value="1"/>
</dbReference>
<dbReference type="SUPFAM" id="SSF81383">
    <property type="entry name" value="F-box domain"/>
    <property type="match status" value="1"/>
</dbReference>
<accession>A0ABD1B9R6</accession>
<feature type="domain" description="F-box" evidence="2">
    <location>
        <begin position="37"/>
        <end position="77"/>
    </location>
</feature>
<dbReference type="InterPro" id="IPR053781">
    <property type="entry name" value="F-box_AtFBL13-like"/>
</dbReference>
<dbReference type="InterPro" id="IPR053197">
    <property type="entry name" value="F-box_SCFL_complex_component"/>
</dbReference>